<feature type="chain" id="PRO_5046267521" description="SLH domain-containing protein" evidence="1">
    <location>
        <begin position="27"/>
        <end position="763"/>
    </location>
</feature>
<dbReference type="PROSITE" id="PS51272">
    <property type="entry name" value="SLH"/>
    <property type="match status" value="1"/>
</dbReference>
<name>A0ABS4GLS4_9BACL</name>
<organism evidence="3 4">
    <name type="scientific">Ammoniphilus resinae</name>
    <dbReference type="NCBI Taxonomy" id="861532"/>
    <lineage>
        <taxon>Bacteria</taxon>
        <taxon>Bacillati</taxon>
        <taxon>Bacillota</taxon>
        <taxon>Bacilli</taxon>
        <taxon>Bacillales</taxon>
        <taxon>Paenibacillaceae</taxon>
        <taxon>Aneurinibacillus group</taxon>
        <taxon>Ammoniphilus</taxon>
    </lineage>
</organism>
<dbReference type="InterPro" id="IPR001119">
    <property type="entry name" value="SLH_dom"/>
</dbReference>
<keyword evidence="4" id="KW-1185">Reference proteome</keyword>
<feature type="domain" description="SLH" evidence="2">
    <location>
        <begin position="637"/>
        <end position="699"/>
    </location>
</feature>
<dbReference type="EMBL" id="JAGGKT010000002">
    <property type="protein sequence ID" value="MBP1931218.1"/>
    <property type="molecule type" value="Genomic_DNA"/>
</dbReference>
<gene>
    <name evidence="3" type="ORF">J2Z37_001215</name>
</gene>
<evidence type="ECO:0000313" key="3">
    <source>
        <dbReference type="EMBL" id="MBP1931218.1"/>
    </source>
</evidence>
<dbReference type="RefSeq" id="WP_209809299.1">
    <property type="nucleotide sequence ID" value="NZ_JAGGKT010000002.1"/>
</dbReference>
<evidence type="ECO:0000313" key="4">
    <source>
        <dbReference type="Proteomes" id="UP001519343"/>
    </source>
</evidence>
<protein>
    <recommendedName>
        <fullName evidence="2">SLH domain-containing protein</fullName>
    </recommendedName>
</protein>
<sequence length="763" mass="86253">MGVFRNHPIKLLLASSLILTSLPAYAAEPATLPANPKVSAQDNQAMENAKVSKDKALQIAKKGIDIPADYTQRNVEFQSKWWGSNSPAWVFYWDHQGPDYGSIQVVVDANSSSILNIDMYKNEYDPNATYPPKVDLGKAKDLAMEFIMKQFPDKKDEIVYDNRFEPTKPPLQGSVIYPVTYKRKVNGILFDNNEIRVNINGNGEVTGFSYRWSDDIQFPAAKNVMSEESITKLYEDQLDLSLRLIRYWGPRQKNDTDPIAYVPQTFDGTGYYGQQYFRATDGALVTPWGDMIPQTQLGLEQISDKKLGDMPAGKTLTQEQALAALRKHFSLPEDSKIINASYREENIDNPVSVWDFNWEQNVNGITRGWSSASIDAVTGRVLNYNNSDQVYYAKEEGKIPANEKTSPKISREEAQKQATELVKKLNPDIANQIYFVKMPPNPYQEANPGIFYFSFAVLQHGVTLENQSIGVSVDSQTGKIANYWFDPYNLKLPKEAPVVVNKEQAKKTYMDMVELKLTYILPQEKPSIYNKPGKSNTEAMLVYEARMKNSGEPTFLDAKTGLWTNRETKKPVSTAETISDIKGHKYEKELRLLLHYNIFDITDGKIAPEEQISRGEMIKMLMLVQNNGYPIWYDPNRAATFSDVSKESDYFGYIENAVQQNLIDGTKTEFKPNEKIDREELANLIIKALGYSNLLEVPNLFNNDLTDTASMENPAAATLVTKLGIMDTASKAFKPDEKVTRAEAAVAFYHFLSKRNQGGAIRY</sequence>
<reference evidence="3 4" key="1">
    <citation type="submission" date="2021-03" db="EMBL/GenBank/DDBJ databases">
        <title>Genomic Encyclopedia of Type Strains, Phase IV (KMG-IV): sequencing the most valuable type-strain genomes for metagenomic binning, comparative biology and taxonomic classification.</title>
        <authorList>
            <person name="Goeker M."/>
        </authorList>
    </citation>
    <scope>NUCLEOTIDE SEQUENCE [LARGE SCALE GENOMIC DNA]</scope>
    <source>
        <strain evidence="3 4">DSM 24738</strain>
    </source>
</reference>
<keyword evidence="1" id="KW-0732">Signal</keyword>
<accession>A0ABS4GLS4</accession>
<feature type="signal peptide" evidence="1">
    <location>
        <begin position="1"/>
        <end position="26"/>
    </location>
</feature>
<comment type="caution">
    <text evidence="3">The sequence shown here is derived from an EMBL/GenBank/DDBJ whole genome shotgun (WGS) entry which is preliminary data.</text>
</comment>
<dbReference type="Proteomes" id="UP001519343">
    <property type="component" value="Unassembled WGS sequence"/>
</dbReference>
<dbReference type="Pfam" id="PF00395">
    <property type="entry name" value="SLH"/>
    <property type="match status" value="3"/>
</dbReference>
<dbReference type="Pfam" id="PF16244">
    <property type="entry name" value="DUF4901"/>
    <property type="match status" value="2"/>
</dbReference>
<dbReference type="InterPro" id="IPR032599">
    <property type="entry name" value="YcdB/YcdC_rep_domain"/>
</dbReference>
<evidence type="ECO:0000259" key="2">
    <source>
        <dbReference type="PROSITE" id="PS51272"/>
    </source>
</evidence>
<evidence type="ECO:0000256" key="1">
    <source>
        <dbReference type="SAM" id="SignalP"/>
    </source>
</evidence>
<proteinExistence type="predicted"/>